<feature type="non-terminal residue" evidence="1">
    <location>
        <position position="1"/>
    </location>
</feature>
<organism evidence="1">
    <name type="scientific">Tetraselmis sp. GSL018</name>
    <dbReference type="NCBI Taxonomy" id="582737"/>
    <lineage>
        <taxon>Eukaryota</taxon>
        <taxon>Viridiplantae</taxon>
        <taxon>Chlorophyta</taxon>
        <taxon>core chlorophytes</taxon>
        <taxon>Chlorodendrophyceae</taxon>
        <taxon>Chlorodendrales</taxon>
        <taxon>Chlorodendraceae</taxon>
        <taxon>Tetraselmis</taxon>
    </lineage>
</organism>
<reference evidence="1" key="1">
    <citation type="submission" date="2014-05" db="EMBL/GenBank/DDBJ databases">
        <title>The transcriptome of the halophilic microalga Tetraselmis sp. GSL018 isolated from the Great Salt Lake, Utah.</title>
        <authorList>
            <person name="Jinkerson R.E."/>
            <person name="D'Adamo S."/>
            <person name="Posewitz M.C."/>
        </authorList>
    </citation>
    <scope>NUCLEOTIDE SEQUENCE</scope>
    <source>
        <strain evidence="1">GSL018</strain>
    </source>
</reference>
<gene>
    <name evidence="1" type="ORF">TSPGSL018_7931</name>
</gene>
<proteinExistence type="predicted"/>
<accession>A0A061SAZ6</accession>
<evidence type="ECO:0000313" key="1">
    <source>
        <dbReference type="EMBL" id="JAC81438.1"/>
    </source>
</evidence>
<dbReference type="EMBL" id="GBEZ01003723">
    <property type="protein sequence ID" value="JAC81438.1"/>
    <property type="molecule type" value="Transcribed_RNA"/>
</dbReference>
<sequence>RFPTFPHMTLHTSQVHRVSRKFQELCRSHSSPCRCCLALCSRSAFFPEQLRPCSDRKSLRAATEVP</sequence>
<dbReference type="AlphaFoldDB" id="A0A061SAZ6"/>
<protein>
    <submittedName>
        <fullName evidence="1">Uncharacterized protein</fullName>
    </submittedName>
</protein>
<name>A0A061SAZ6_9CHLO</name>